<feature type="region of interest" description="Disordered" evidence="1">
    <location>
        <begin position="1"/>
        <end position="26"/>
    </location>
</feature>
<feature type="compositionally biased region" description="Polar residues" evidence="1">
    <location>
        <begin position="54"/>
        <end position="115"/>
    </location>
</feature>
<evidence type="ECO:0000313" key="2">
    <source>
        <dbReference type="EMBL" id="JAT20759.1"/>
    </source>
</evidence>
<dbReference type="AlphaFoldDB" id="A0A1B6LAM2"/>
<gene>
    <name evidence="2" type="ORF">g.51322</name>
</gene>
<evidence type="ECO:0000256" key="1">
    <source>
        <dbReference type="SAM" id="MobiDB-lite"/>
    </source>
</evidence>
<feature type="region of interest" description="Disordered" evidence="1">
    <location>
        <begin position="53"/>
        <end position="115"/>
    </location>
</feature>
<protein>
    <submittedName>
        <fullName evidence="2">Uncharacterized protein</fullName>
    </submittedName>
</protein>
<feature type="compositionally biased region" description="Polar residues" evidence="1">
    <location>
        <begin position="10"/>
        <end position="20"/>
    </location>
</feature>
<proteinExistence type="predicted"/>
<name>A0A1B6LAM2_9HEMI</name>
<organism evidence="2">
    <name type="scientific">Graphocephala atropunctata</name>
    <dbReference type="NCBI Taxonomy" id="36148"/>
    <lineage>
        <taxon>Eukaryota</taxon>
        <taxon>Metazoa</taxon>
        <taxon>Ecdysozoa</taxon>
        <taxon>Arthropoda</taxon>
        <taxon>Hexapoda</taxon>
        <taxon>Insecta</taxon>
        <taxon>Pterygota</taxon>
        <taxon>Neoptera</taxon>
        <taxon>Paraneoptera</taxon>
        <taxon>Hemiptera</taxon>
        <taxon>Auchenorrhyncha</taxon>
        <taxon>Membracoidea</taxon>
        <taxon>Cicadellidae</taxon>
        <taxon>Cicadellinae</taxon>
        <taxon>Cicadellini</taxon>
        <taxon>Graphocephala</taxon>
    </lineage>
</organism>
<dbReference type="EMBL" id="GEBQ01019218">
    <property type="protein sequence ID" value="JAT20759.1"/>
    <property type="molecule type" value="Transcribed_RNA"/>
</dbReference>
<sequence>NESTSEETEIANSSSDTLQPDENLEETAYEDIIKEDKQENTVDVDSVLKENMKTGANISNSSNPTNVDKNSFETKSSNENLIQNNEVKVDPSPNTKKTNETNYEDTTTVSDSEGE</sequence>
<feature type="non-terminal residue" evidence="2">
    <location>
        <position position="1"/>
    </location>
</feature>
<reference evidence="2" key="1">
    <citation type="submission" date="2015-11" db="EMBL/GenBank/DDBJ databases">
        <title>De novo transcriptome assembly of four potential Pierce s Disease insect vectors from Arizona vineyards.</title>
        <authorList>
            <person name="Tassone E.E."/>
        </authorList>
    </citation>
    <scope>NUCLEOTIDE SEQUENCE</scope>
</reference>
<accession>A0A1B6LAM2</accession>
<feature type="non-terminal residue" evidence="2">
    <location>
        <position position="115"/>
    </location>
</feature>